<proteinExistence type="predicted"/>
<evidence type="ECO:0000313" key="1">
    <source>
        <dbReference type="EMBL" id="GCE08927.1"/>
    </source>
</evidence>
<gene>
    <name evidence="1" type="ORF">KDAU_62560</name>
</gene>
<dbReference type="AlphaFoldDB" id="A0A401ZPY3"/>
<accession>A0A401ZPY3</accession>
<dbReference type="EMBL" id="BIFQ01000002">
    <property type="protein sequence ID" value="GCE08927.1"/>
    <property type="molecule type" value="Genomic_DNA"/>
</dbReference>
<sequence length="63" mass="7140">MRILSTNIQNERGRAADARVDALTCPGNDENQKHTKSRCGFLKISRIRNGSSLSFFRKKLCDN</sequence>
<reference evidence="2" key="1">
    <citation type="submission" date="2018-12" db="EMBL/GenBank/DDBJ databases">
        <title>Tengunoibacter tsumagoiensis gen. nov., sp. nov., Dictyobacter kobayashii sp. nov., D. alpinus sp. nov., and D. joshuensis sp. nov. and description of Dictyobacteraceae fam. nov. within the order Ktedonobacterales isolated from Tengu-no-mugimeshi.</title>
        <authorList>
            <person name="Wang C.M."/>
            <person name="Zheng Y."/>
            <person name="Sakai Y."/>
            <person name="Toyoda A."/>
            <person name="Minakuchi Y."/>
            <person name="Abe K."/>
            <person name="Yokota A."/>
            <person name="Yabe S."/>
        </authorList>
    </citation>
    <scope>NUCLEOTIDE SEQUENCE [LARGE SCALE GENOMIC DNA]</scope>
    <source>
        <strain evidence="2">S-27</strain>
    </source>
</reference>
<protein>
    <submittedName>
        <fullName evidence="1">Uncharacterized protein</fullName>
    </submittedName>
</protein>
<organism evidence="1 2">
    <name type="scientific">Dictyobacter aurantiacus</name>
    <dbReference type="NCBI Taxonomy" id="1936993"/>
    <lineage>
        <taxon>Bacteria</taxon>
        <taxon>Bacillati</taxon>
        <taxon>Chloroflexota</taxon>
        <taxon>Ktedonobacteria</taxon>
        <taxon>Ktedonobacterales</taxon>
        <taxon>Dictyobacteraceae</taxon>
        <taxon>Dictyobacter</taxon>
    </lineage>
</organism>
<dbReference type="Proteomes" id="UP000287224">
    <property type="component" value="Unassembled WGS sequence"/>
</dbReference>
<keyword evidence="2" id="KW-1185">Reference proteome</keyword>
<comment type="caution">
    <text evidence="1">The sequence shown here is derived from an EMBL/GenBank/DDBJ whole genome shotgun (WGS) entry which is preliminary data.</text>
</comment>
<evidence type="ECO:0000313" key="2">
    <source>
        <dbReference type="Proteomes" id="UP000287224"/>
    </source>
</evidence>
<name>A0A401ZPY3_9CHLR</name>